<accession>A0AAW2DIU2</accession>
<sequence>MPEILQSCPCSRVWSAMKKGEDIFQRGTRWNVARNSELSFWFDNWCSDGPLRSLVQGPLSLEEEKLKVKEVVTVNGWDWSKISISMPDNVNTKLKATPVSLAAQLQDRLTWGMSTHRGFELKSAYKLPLWVRKGLLLLLANGFGKPTSSLVFRLLCGCACTIVLA</sequence>
<gene>
    <name evidence="1" type="ORF">SO802_005683</name>
</gene>
<protein>
    <recommendedName>
        <fullName evidence="3">Reverse transcriptase</fullName>
    </recommendedName>
</protein>
<dbReference type="EMBL" id="JAZDWU010000002">
    <property type="protein sequence ID" value="KAL0010575.1"/>
    <property type="molecule type" value="Genomic_DNA"/>
</dbReference>
<evidence type="ECO:0000313" key="1">
    <source>
        <dbReference type="EMBL" id="KAL0010575.1"/>
    </source>
</evidence>
<organism evidence="1 2">
    <name type="scientific">Lithocarpus litseifolius</name>
    <dbReference type="NCBI Taxonomy" id="425828"/>
    <lineage>
        <taxon>Eukaryota</taxon>
        <taxon>Viridiplantae</taxon>
        <taxon>Streptophyta</taxon>
        <taxon>Embryophyta</taxon>
        <taxon>Tracheophyta</taxon>
        <taxon>Spermatophyta</taxon>
        <taxon>Magnoliopsida</taxon>
        <taxon>eudicotyledons</taxon>
        <taxon>Gunneridae</taxon>
        <taxon>Pentapetalae</taxon>
        <taxon>rosids</taxon>
        <taxon>fabids</taxon>
        <taxon>Fagales</taxon>
        <taxon>Fagaceae</taxon>
        <taxon>Lithocarpus</taxon>
    </lineage>
</organism>
<evidence type="ECO:0000313" key="2">
    <source>
        <dbReference type="Proteomes" id="UP001459277"/>
    </source>
</evidence>
<dbReference type="Proteomes" id="UP001459277">
    <property type="component" value="Unassembled WGS sequence"/>
</dbReference>
<dbReference type="AlphaFoldDB" id="A0AAW2DIU2"/>
<name>A0AAW2DIU2_9ROSI</name>
<evidence type="ECO:0008006" key="3">
    <source>
        <dbReference type="Google" id="ProtNLM"/>
    </source>
</evidence>
<reference evidence="1 2" key="1">
    <citation type="submission" date="2024-01" db="EMBL/GenBank/DDBJ databases">
        <title>A telomere-to-telomere, gap-free genome of sweet tea (Lithocarpus litseifolius).</title>
        <authorList>
            <person name="Zhou J."/>
        </authorList>
    </citation>
    <scope>NUCLEOTIDE SEQUENCE [LARGE SCALE GENOMIC DNA]</scope>
    <source>
        <strain evidence="1">Zhou-2022a</strain>
        <tissue evidence="1">Leaf</tissue>
    </source>
</reference>
<keyword evidence="2" id="KW-1185">Reference proteome</keyword>
<comment type="caution">
    <text evidence="1">The sequence shown here is derived from an EMBL/GenBank/DDBJ whole genome shotgun (WGS) entry which is preliminary data.</text>
</comment>
<proteinExistence type="predicted"/>